<comment type="caution">
    <text evidence="2">The sequence shown here is derived from an EMBL/GenBank/DDBJ whole genome shotgun (WGS) entry which is preliminary data.</text>
</comment>
<dbReference type="InterPro" id="IPR036465">
    <property type="entry name" value="vWFA_dom_sf"/>
</dbReference>
<dbReference type="Pfam" id="PF08434">
    <property type="entry name" value="CLCA"/>
    <property type="match status" value="1"/>
</dbReference>
<dbReference type="InterPro" id="IPR013642">
    <property type="entry name" value="CLCA_N"/>
</dbReference>
<dbReference type="PANTHER" id="PTHR10579">
    <property type="entry name" value="CALCIUM-ACTIVATED CHLORIDE CHANNEL REGULATOR"/>
    <property type="match status" value="1"/>
</dbReference>
<evidence type="ECO:0000313" key="2">
    <source>
        <dbReference type="EMBL" id="KAK7081850.1"/>
    </source>
</evidence>
<dbReference type="GO" id="GO:0032991">
    <property type="term" value="C:protein-containing complex"/>
    <property type="evidence" value="ECO:0007669"/>
    <property type="project" value="UniProtKB-ARBA"/>
</dbReference>
<gene>
    <name evidence="2" type="ORF">SK128_018446</name>
</gene>
<feature type="non-terminal residue" evidence="2">
    <location>
        <position position="1"/>
    </location>
</feature>
<dbReference type="AlphaFoldDB" id="A0AAN9AD94"/>
<accession>A0AAN9AD94</accession>
<sequence length="460" mass="50005">VTKFCSAKTHNREAPTKQNALCKGLSAWDVMKKHKDFENKSPLQNVNGHHPPQIHFIRKPTQRFILLVEDTTVMNVQRRWEFVRKAVRRVVVYDLPNGAEVGVVVFNAKAKQAAQLFLLETTISDLRERVGSSLPRNPSVVRSSQACIACGLRKAINILKEAGGSTQAANIILVTSGSHPREAEAPEVRNIVQEHGLRLLLVLYPLTERPGLPAPDHSLVPVAKESGGRVFTVMDEGVGIDSKVSMLVSLMEALTAAVTAGGSVTPVLLHSATYQGGIASLSTGAFSLDDSVMAHARFAIYYYDLNHVGNTIHLTSPSGATFASVNMQEEDGDVNMIFVNLHNAERGVWRYKVENRADSHQALHIQVTSLPNLSSDVVVRVWTNQDTLIIVDNEQQDPIILYAEVKIGGAAVMNAGVMATLQRLGTNATGGTYSPVRVPLLDLGTGGEWDVTKSTIRSSV</sequence>
<evidence type="ECO:0000313" key="3">
    <source>
        <dbReference type="Proteomes" id="UP001381693"/>
    </source>
</evidence>
<dbReference type="InterPro" id="IPR002035">
    <property type="entry name" value="VWF_A"/>
</dbReference>
<feature type="domain" description="VWFA" evidence="1">
    <location>
        <begin position="63"/>
        <end position="254"/>
    </location>
</feature>
<dbReference type="Proteomes" id="UP001381693">
    <property type="component" value="Unassembled WGS sequence"/>
</dbReference>
<dbReference type="SUPFAM" id="SSF53300">
    <property type="entry name" value="vWA-like"/>
    <property type="match status" value="1"/>
</dbReference>
<dbReference type="EMBL" id="JAXCGZ010004389">
    <property type="protein sequence ID" value="KAK7081850.1"/>
    <property type="molecule type" value="Genomic_DNA"/>
</dbReference>
<dbReference type="PROSITE" id="PS50234">
    <property type="entry name" value="VWFA"/>
    <property type="match status" value="1"/>
</dbReference>
<keyword evidence="3" id="KW-1185">Reference proteome</keyword>
<dbReference type="PANTHER" id="PTHR10579:SF177">
    <property type="entry name" value="CALCIUM-ACTIVATED CHLORIDE CHANNEL REGULATOR 4-LIKE PROTEIN"/>
    <property type="match status" value="1"/>
</dbReference>
<organism evidence="2 3">
    <name type="scientific">Halocaridina rubra</name>
    <name type="common">Hawaiian red shrimp</name>
    <dbReference type="NCBI Taxonomy" id="373956"/>
    <lineage>
        <taxon>Eukaryota</taxon>
        <taxon>Metazoa</taxon>
        <taxon>Ecdysozoa</taxon>
        <taxon>Arthropoda</taxon>
        <taxon>Crustacea</taxon>
        <taxon>Multicrustacea</taxon>
        <taxon>Malacostraca</taxon>
        <taxon>Eumalacostraca</taxon>
        <taxon>Eucarida</taxon>
        <taxon>Decapoda</taxon>
        <taxon>Pleocyemata</taxon>
        <taxon>Caridea</taxon>
        <taxon>Atyoidea</taxon>
        <taxon>Atyidae</taxon>
        <taxon>Halocaridina</taxon>
    </lineage>
</organism>
<dbReference type="InterPro" id="IPR051266">
    <property type="entry name" value="CLCR"/>
</dbReference>
<reference evidence="2 3" key="1">
    <citation type="submission" date="2023-11" db="EMBL/GenBank/DDBJ databases">
        <title>Halocaridina rubra genome assembly.</title>
        <authorList>
            <person name="Smith C."/>
        </authorList>
    </citation>
    <scope>NUCLEOTIDE SEQUENCE [LARGE SCALE GENOMIC DNA]</scope>
    <source>
        <strain evidence="2">EP-1</strain>
        <tissue evidence="2">Whole</tissue>
    </source>
</reference>
<protein>
    <recommendedName>
        <fullName evidence="1">VWFA domain-containing protein</fullName>
    </recommendedName>
</protein>
<proteinExistence type="predicted"/>
<evidence type="ECO:0000259" key="1">
    <source>
        <dbReference type="PROSITE" id="PS50234"/>
    </source>
</evidence>
<name>A0AAN9AD94_HALRR</name>
<dbReference type="Gene3D" id="3.40.50.410">
    <property type="entry name" value="von Willebrand factor, type A domain"/>
    <property type="match status" value="1"/>
</dbReference>